<keyword evidence="2" id="KW-0732">Signal</keyword>
<accession>A0ABT6DF37</accession>
<evidence type="ECO:0000313" key="4">
    <source>
        <dbReference type="EMBL" id="MDG0815452.1"/>
    </source>
</evidence>
<organism evidence="4 5">
    <name type="scientific">Bdellovibrio svalbardensis</name>
    <dbReference type="NCBI Taxonomy" id="2972972"/>
    <lineage>
        <taxon>Bacteria</taxon>
        <taxon>Pseudomonadati</taxon>
        <taxon>Bdellovibrionota</taxon>
        <taxon>Bdellovibrionia</taxon>
        <taxon>Bdellovibrionales</taxon>
        <taxon>Pseudobdellovibrionaceae</taxon>
        <taxon>Bdellovibrio</taxon>
    </lineage>
</organism>
<dbReference type="InterPro" id="IPR001775">
    <property type="entry name" value="GspD/PilQ"/>
</dbReference>
<keyword evidence="5" id="KW-1185">Reference proteome</keyword>
<dbReference type="RefSeq" id="WP_277576927.1">
    <property type="nucleotide sequence ID" value="NZ_JANRMI010000001.1"/>
</dbReference>
<name>A0ABT6DF37_9BACT</name>
<evidence type="ECO:0000259" key="3">
    <source>
        <dbReference type="Pfam" id="PF00263"/>
    </source>
</evidence>
<sequence length="430" mass="47691">MKSFLLIFLIPAFSQLASAKDLTLSLGETQSLALPKGAPRIWIQDGQIIQAEGAGGRVLLKARKEGMTTLRIGSEIYKAQVLHPDKRDIYKTLKESLQKIVGLTPALAEGNLFVSGRLYRFADWLRLAETIRETTVFYQMRAQMSSSLQKETQSYFNDLFEKAKIPPQTIIFEPAPEVRIVGSEITYKKYQQLLRPFGIQIIRDEQSLDIAPTIKVQITVAEVSREFMVKHGISWPSQYKATLLASGGTLFSDLELALQAMETRGQAKILASPNLICRSGKEAEFLAGGEFPIKVMNYEVHDILWKRFGILLKVKPKADASGRMSISIETEISRVEYALKVDDVPGIMTNRVSSHFDLTGTQTIALSGLLKSEDSRGSQGLPGLSSVPVIGALFGSKEFKENRTELVIFVKPSILKEGEEGPSNEHIGDL</sequence>
<protein>
    <submittedName>
        <fullName evidence="4">Pilus assembly protein N-terminal domain-containing protein</fullName>
    </submittedName>
</protein>
<feature type="signal peptide" evidence="2">
    <location>
        <begin position="1"/>
        <end position="19"/>
    </location>
</feature>
<comment type="similarity">
    <text evidence="1">Belongs to the bacterial secretin family.</text>
</comment>
<evidence type="ECO:0000313" key="5">
    <source>
        <dbReference type="Proteomes" id="UP001152321"/>
    </source>
</evidence>
<dbReference type="InterPro" id="IPR004846">
    <property type="entry name" value="T2SS/T3SS_dom"/>
</dbReference>
<dbReference type="Pfam" id="PF00263">
    <property type="entry name" value="Secretin"/>
    <property type="match status" value="1"/>
</dbReference>
<dbReference type="PRINTS" id="PR00811">
    <property type="entry name" value="BCTERIALGSPD"/>
</dbReference>
<dbReference type="InterPro" id="IPR050810">
    <property type="entry name" value="Bact_Secretion_Sys_Channel"/>
</dbReference>
<evidence type="ECO:0000256" key="1">
    <source>
        <dbReference type="RuleBase" id="RU004003"/>
    </source>
</evidence>
<dbReference type="PANTHER" id="PTHR30332">
    <property type="entry name" value="PROBABLE GENERAL SECRETION PATHWAY PROTEIN D"/>
    <property type="match status" value="1"/>
</dbReference>
<reference evidence="4" key="1">
    <citation type="submission" date="2022-08" db="EMBL/GenBank/DDBJ databases">
        <title>Novel Bdellovibrio Species Isolated from Svalbard: Designation Bdellovibrio svalbardensis.</title>
        <authorList>
            <person name="Mitchell R.J."/>
            <person name="Choi S.Y."/>
        </authorList>
    </citation>
    <scope>NUCLEOTIDE SEQUENCE</scope>
    <source>
        <strain evidence="4">PAP01</strain>
    </source>
</reference>
<proteinExistence type="inferred from homology"/>
<dbReference type="PANTHER" id="PTHR30332:SF17">
    <property type="entry name" value="TYPE IV PILIATION SYSTEM PROTEIN DR_0774-RELATED"/>
    <property type="match status" value="1"/>
</dbReference>
<evidence type="ECO:0000256" key="2">
    <source>
        <dbReference type="SAM" id="SignalP"/>
    </source>
</evidence>
<dbReference type="Proteomes" id="UP001152321">
    <property type="component" value="Unassembled WGS sequence"/>
</dbReference>
<feature type="chain" id="PRO_5045210516" evidence="2">
    <location>
        <begin position="20"/>
        <end position="430"/>
    </location>
</feature>
<gene>
    <name evidence="4" type="ORF">NWE73_03695</name>
</gene>
<dbReference type="EMBL" id="JANRMI010000001">
    <property type="protein sequence ID" value="MDG0815452.1"/>
    <property type="molecule type" value="Genomic_DNA"/>
</dbReference>
<feature type="domain" description="Type II/III secretion system secretin-like" evidence="3">
    <location>
        <begin position="260"/>
        <end position="416"/>
    </location>
</feature>
<comment type="caution">
    <text evidence="4">The sequence shown here is derived from an EMBL/GenBank/DDBJ whole genome shotgun (WGS) entry which is preliminary data.</text>
</comment>